<feature type="compositionally biased region" description="Basic residues" evidence="1">
    <location>
        <begin position="517"/>
        <end position="526"/>
    </location>
</feature>
<keyword evidence="5" id="KW-1185">Reference proteome</keyword>
<feature type="compositionally biased region" description="Basic and acidic residues" evidence="1">
    <location>
        <begin position="496"/>
        <end position="516"/>
    </location>
</feature>
<name>A0ABD3QD93_9STRA</name>
<feature type="chain" id="PRO_5044841119" evidence="3">
    <location>
        <begin position="26"/>
        <end position="526"/>
    </location>
</feature>
<feature type="signal peptide" evidence="3">
    <location>
        <begin position="1"/>
        <end position="25"/>
    </location>
</feature>
<evidence type="ECO:0000313" key="5">
    <source>
        <dbReference type="Proteomes" id="UP001530315"/>
    </source>
</evidence>
<evidence type="ECO:0000256" key="1">
    <source>
        <dbReference type="SAM" id="MobiDB-lite"/>
    </source>
</evidence>
<evidence type="ECO:0000256" key="2">
    <source>
        <dbReference type="SAM" id="Phobius"/>
    </source>
</evidence>
<dbReference type="Proteomes" id="UP001530315">
    <property type="component" value="Unassembled WGS sequence"/>
</dbReference>
<protein>
    <submittedName>
        <fullName evidence="4">Uncharacterized protein</fullName>
    </submittedName>
</protein>
<keyword evidence="2" id="KW-1133">Transmembrane helix</keyword>
<keyword evidence="2" id="KW-0812">Transmembrane</keyword>
<feature type="compositionally biased region" description="Low complexity" evidence="1">
    <location>
        <begin position="83"/>
        <end position="114"/>
    </location>
</feature>
<accession>A0ABD3QD93</accession>
<evidence type="ECO:0000256" key="3">
    <source>
        <dbReference type="SAM" id="SignalP"/>
    </source>
</evidence>
<feature type="region of interest" description="Disordered" evidence="1">
    <location>
        <begin position="496"/>
        <end position="526"/>
    </location>
</feature>
<reference evidence="4 5" key="1">
    <citation type="submission" date="2024-10" db="EMBL/GenBank/DDBJ databases">
        <title>Updated reference genomes for cyclostephanoid diatoms.</title>
        <authorList>
            <person name="Roberts W.R."/>
            <person name="Alverson A.J."/>
        </authorList>
    </citation>
    <scope>NUCLEOTIDE SEQUENCE [LARGE SCALE GENOMIC DNA]</scope>
    <source>
        <strain evidence="4 5">AJA276-08</strain>
    </source>
</reference>
<feature type="compositionally biased region" description="Low complexity" evidence="1">
    <location>
        <begin position="128"/>
        <end position="169"/>
    </location>
</feature>
<dbReference type="PROSITE" id="PS51257">
    <property type="entry name" value="PROKAR_LIPOPROTEIN"/>
    <property type="match status" value="1"/>
</dbReference>
<keyword evidence="3" id="KW-0732">Signal</keyword>
<keyword evidence="2" id="KW-0472">Membrane</keyword>
<proteinExistence type="predicted"/>
<organism evidence="4 5">
    <name type="scientific">Stephanodiscus triporus</name>
    <dbReference type="NCBI Taxonomy" id="2934178"/>
    <lineage>
        <taxon>Eukaryota</taxon>
        <taxon>Sar</taxon>
        <taxon>Stramenopiles</taxon>
        <taxon>Ochrophyta</taxon>
        <taxon>Bacillariophyta</taxon>
        <taxon>Coscinodiscophyceae</taxon>
        <taxon>Thalassiosirophycidae</taxon>
        <taxon>Stephanodiscales</taxon>
        <taxon>Stephanodiscaceae</taxon>
        <taxon>Stephanodiscus</taxon>
    </lineage>
</organism>
<feature type="region of interest" description="Disordered" evidence="1">
    <location>
        <begin position="55"/>
        <end position="209"/>
    </location>
</feature>
<feature type="transmembrane region" description="Helical" evidence="2">
    <location>
        <begin position="226"/>
        <end position="248"/>
    </location>
</feature>
<evidence type="ECO:0000313" key="4">
    <source>
        <dbReference type="EMBL" id="KAL3797451.1"/>
    </source>
</evidence>
<feature type="compositionally biased region" description="Polar residues" evidence="1">
    <location>
        <begin position="60"/>
        <end position="82"/>
    </location>
</feature>
<dbReference type="EMBL" id="JALLAZ020000348">
    <property type="protein sequence ID" value="KAL3797451.1"/>
    <property type="molecule type" value="Genomic_DNA"/>
</dbReference>
<sequence length="526" mass="57476">MNRLSFASLLHVLALSCGLVVAVSASHNERQLRREPIEKGWEKEQELAELLNNKIEESKSTSPTLSPITLNPTLSPTAIPSHSSQPSETPTTKPSTNPSAAPSASANPTSSTKPSPNPSVAPTLSAIPTSSPTHMPSMTPSTSMLPSKSPTLNPTSSPTTTPSYSSRPSVNPTAKPSMSQSPTVAESTPPSPLPTHSSQPSDSPTGRNVRESSLVIDQDKSMNGSATALVIISVFGSILMASASAYLYRRGVRSQERKMNTPRLVSLTSNEIEAYLDLQHGNAESSDTVEYLYSGGESKGEWVDIDMESGKNGIIDLPYSDSKTSTAADDDEVISAPTMETCQLAENGVIEAVEGSNYYSVTDNESKDWMGKSLKLHHLPPKIPNFKKTRRHKTTELDDNLSIISEIASDQLSELIEDVNLIKSMLSQLNGKEERDVQVEDNSCSANECLQWFAGVSDNASTGSLERERNEEEEQEAHVATLMDFVKQKEADMIRRTEERQRQCMSVKKDRNERSLVRKKSRQRKR</sequence>
<comment type="caution">
    <text evidence="4">The sequence shown here is derived from an EMBL/GenBank/DDBJ whole genome shotgun (WGS) entry which is preliminary data.</text>
</comment>
<dbReference type="AlphaFoldDB" id="A0ABD3QD93"/>
<feature type="compositionally biased region" description="Polar residues" evidence="1">
    <location>
        <begin position="170"/>
        <end position="186"/>
    </location>
</feature>
<gene>
    <name evidence="4" type="ORF">ACHAW5_004470</name>
</gene>